<dbReference type="RefSeq" id="WP_161006742.1">
    <property type="nucleotide sequence ID" value="NZ_WWCN01000006.1"/>
</dbReference>
<proteinExistence type="predicted"/>
<name>A0A6L8K6W4_9BURK</name>
<keyword evidence="2" id="KW-1185">Reference proteome</keyword>
<dbReference type="Proteomes" id="UP000479335">
    <property type="component" value="Unassembled WGS sequence"/>
</dbReference>
<reference evidence="1 2" key="1">
    <citation type="submission" date="2019-12" db="EMBL/GenBank/DDBJ databases">
        <title>Novel species isolated from a subtropical stream in China.</title>
        <authorList>
            <person name="Lu H."/>
        </authorList>
    </citation>
    <scope>NUCLEOTIDE SEQUENCE [LARGE SCALE GENOMIC DNA]</scope>
    <source>
        <strain evidence="1 2">FT135W</strain>
    </source>
</reference>
<organism evidence="1 2">
    <name type="scientific">Duganella flavida</name>
    <dbReference type="NCBI Taxonomy" id="2692175"/>
    <lineage>
        <taxon>Bacteria</taxon>
        <taxon>Pseudomonadati</taxon>
        <taxon>Pseudomonadota</taxon>
        <taxon>Betaproteobacteria</taxon>
        <taxon>Burkholderiales</taxon>
        <taxon>Oxalobacteraceae</taxon>
        <taxon>Telluria group</taxon>
        <taxon>Duganella</taxon>
    </lineage>
</organism>
<sequence>MAPWQLDLYLFRNTETLPDVSSDGWLPPALNGSALLEAQKILRTYLGKPWPIAERWFVFGPEEGSRADVIFENETSAAVVVRLDMRNDSVQFGALACRLANELGCHFFLPTLEAVIQPHPHALRFAMADATSVRSEELSEDSSALTWHVEPKNGK</sequence>
<evidence type="ECO:0000313" key="1">
    <source>
        <dbReference type="EMBL" id="MYM23249.1"/>
    </source>
</evidence>
<dbReference type="AlphaFoldDB" id="A0A6L8K6W4"/>
<protein>
    <submittedName>
        <fullName evidence="1">Uncharacterized protein</fullName>
    </submittedName>
</protein>
<comment type="caution">
    <text evidence="1">The sequence shown here is derived from an EMBL/GenBank/DDBJ whole genome shotgun (WGS) entry which is preliminary data.</text>
</comment>
<gene>
    <name evidence="1" type="ORF">GTP46_11390</name>
</gene>
<dbReference type="EMBL" id="WWCN01000006">
    <property type="protein sequence ID" value="MYM23249.1"/>
    <property type="molecule type" value="Genomic_DNA"/>
</dbReference>
<evidence type="ECO:0000313" key="2">
    <source>
        <dbReference type="Proteomes" id="UP000479335"/>
    </source>
</evidence>
<accession>A0A6L8K6W4</accession>